<organism evidence="1 2">
    <name type="scientific">Peltaster fructicola</name>
    <dbReference type="NCBI Taxonomy" id="286661"/>
    <lineage>
        <taxon>Eukaryota</taxon>
        <taxon>Fungi</taxon>
        <taxon>Dikarya</taxon>
        <taxon>Ascomycota</taxon>
        <taxon>Pezizomycotina</taxon>
        <taxon>Dothideomycetes</taxon>
        <taxon>Dothideomycetes incertae sedis</taxon>
        <taxon>Peltaster</taxon>
    </lineage>
</organism>
<name>A0A6H0Y3J8_9PEZI</name>
<reference evidence="1 2" key="1">
    <citation type="journal article" date="2016" name="Sci. Rep.">
        <title>Peltaster fructicola genome reveals evolution from an invasive phytopathogen to an ectophytic parasite.</title>
        <authorList>
            <person name="Xu C."/>
            <person name="Chen H."/>
            <person name="Gleason M.L."/>
            <person name="Xu J.R."/>
            <person name="Liu H."/>
            <person name="Zhang R."/>
            <person name="Sun G."/>
        </authorList>
    </citation>
    <scope>NUCLEOTIDE SEQUENCE [LARGE SCALE GENOMIC DNA]</scope>
    <source>
        <strain evidence="1 2">LNHT1506</strain>
    </source>
</reference>
<evidence type="ECO:0000313" key="2">
    <source>
        <dbReference type="Proteomes" id="UP000503462"/>
    </source>
</evidence>
<sequence length="139" mass="15726">MEPTPCMQIYPSNGKVAFCWQYDESHETQQPGNFVVVKDHMLQLCITRKYNKSCFFEQAGQLSISPWLHHGFHPDCLTHSEDDLHHLVTAQSTEKALSTYELLEKILIDVLESLDDLHKDTVTASSLLTFLVAAPATHA</sequence>
<dbReference type="AlphaFoldDB" id="A0A6H0Y3J8"/>
<proteinExistence type="predicted"/>
<accession>A0A6H0Y3J8</accession>
<protein>
    <submittedName>
        <fullName evidence="1">Uncharacterized protein</fullName>
    </submittedName>
</protein>
<keyword evidence="2" id="KW-1185">Reference proteome</keyword>
<evidence type="ECO:0000313" key="1">
    <source>
        <dbReference type="EMBL" id="QIX01587.1"/>
    </source>
</evidence>
<dbReference type="Proteomes" id="UP000503462">
    <property type="component" value="Chromosome 5"/>
</dbReference>
<gene>
    <name evidence="1" type="ORF">AMS68_007104</name>
</gene>
<dbReference type="EMBL" id="CP051143">
    <property type="protein sequence ID" value="QIX01587.1"/>
    <property type="molecule type" value="Genomic_DNA"/>
</dbReference>